<sequence>MNMKPKKKRKHLFRHPSIVISPCDFGHGIFATRSLQADTTLEECPFLRINADECTDALDDYVFNLETAEENGGSEVYSLVLGWGSLFNHSYDHNTEYWHDTDRDLIVFHTIKAVPAGTQLFVNYGKEWWASRELTPG</sequence>
<dbReference type="Pfam" id="PF00856">
    <property type="entry name" value="SET"/>
    <property type="match status" value="1"/>
</dbReference>
<dbReference type="PROSITE" id="PS50280">
    <property type="entry name" value="SET"/>
    <property type="match status" value="1"/>
</dbReference>
<dbReference type="Gene3D" id="2.170.270.10">
    <property type="entry name" value="SET domain"/>
    <property type="match status" value="1"/>
</dbReference>
<keyword evidence="3" id="KW-1185">Reference proteome</keyword>
<dbReference type="Proteomes" id="UP000427906">
    <property type="component" value="Chromosome"/>
</dbReference>
<gene>
    <name evidence="2" type="ORF">DSCA_59880</name>
</gene>
<dbReference type="KEGG" id="dalk:DSCA_59880"/>
<dbReference type="EMBL" id="AP021874">
    <property type="protein sequence ID" value="BBO72058.1"/>
    <property type="molecule type" value="Genomic_DNA"/>
</dbReference>
<dbReference type="InterPro" id="IPR046341">
    <property type="entry name" value="SET_dom_sf"/>
</dbReference>
<evidence type="ECO:0000259" key="1">
    <source>
        <dbReference type="PROSITE" id="PS50280"/>
    </source>
</evidence>
<dbReference type="InterPro" id="IPR001214">
    <property type="entry name" value="SET_dom"/>
</dbReference>
<evidence type="ECO:0000313" key="3">
    <source>
        <dbReference type="Proteomes" id="UP000427906"/>
    </source>
</evidence>
<accession>A0A5K7YTU1</accession>
<proteinExistence type="predicted"/>
<name>A0A5K7YTU1_9BACT</name>
<dbReference type="SUPFAM" id="SSF82199">
    <property type="entry name" value="SET domain"/>
    <property type="match status" value="1"/>
</dbReference>
<evidence type="ECO:0000313" key="2">
    <source>
        <dbReference type="EMBL" id="BBO72058.1"/>
    </source>
</evidence>
<dbReference type="AlphaFoldDB" id="A0A5K7YTU1"/>
<feature type="domain" description="SET" evidence="1">
    <location>
        <begin position="16"/>
        <end position="125"/>
    </location>
</feature>
<reference evidence="2 3" key="1">
    <citation type="submission" date="2019-11" db="EMBL/GenBank/DDBJ databases">
        <title>Comparative genomics of hydrocarbon-degrading Desulfosarcina strains.</title>
        <authorList>
            <person name="Watanabe M."/>
            <person name="Kojima H."/>
            <person name="Fukui M."/>
        </authorList>
    </citation>
    <scope>NUCLEOTIDE SEQUENCE [LARGE SCALE GENOMIC DNA]</scope>
    <source>
        <strain evidence="2 3">PL12</strain>
    </source>
</reference>
<protein>
    <recommendedName>
        <fullName evidence="1">SET domain-containing protein</fullName>
    </recommendedName>
</protein>
<dbReference type="SMART" id="SM00317">
    <property type="entry name" value="SET"/>
    <property type="match status" value="1"/>
</dbReference>
<organism evidence="2 3">
    <name type="scientific">Desulfosarcina alkanivorans</name>
    <dbReference type="NCBI Taxonomy" id="571177"/>
    <lineage>
        <taxon>Bacteria</taxon>
        <taxon>Pseudomonadati</taxon>
        <taxon>Thermodesulfobacteriota</taxon>
        <taxon>Desulfobacteria</taxon>
        <taxon>Desulfobacterales</taxon>
        <taxon>Desulfosarcinaceae</taxon>
        <taxon>Desulfosarcina</taxon>
    </lineage>
</organism>